<protein>
    <submittedName>
        <fullName evidence="1">Unannotated protein</fullName>
    </submittedName>
</protein>
<dbReference type="EMBL" id="CAFBMG010000120">
    <property type="protein sequence ID" value="CAB4909829.1"/>
    <property type="molecule type" value="Genomic_DNA"/>
</dbReference>
<gene>
    <name evidence="1" type="ORF">UFOPK3519_01339</name>
</gene>
<dbReference type="AlphaFoldDB" id="A0A6J7H295"/>
<reference evidence="1" key="1">
    <citation type="submission" date="2020-05" db="EMBL/GenBank/DDBJ databases">
        <authorList>
            <person name="Chiriac C."/>
            <person name="Salcher M."/>
            <person name="Ghai R."/>
            <person name="Kavagutti S V."/>
        </authorList>
    </citation>
    <scope>NUCLEOTIDE SEQUENCE</scope>
</reference>
<accession>A0A6J7H295</accession>
<name>A0A6J7H295_9ZZZZ</name>
<sequence>MDPDSFTAAFGTEWFIETGVERAEGEAFGNTLWAQG</sequence>
<organism evidence="1">
    <name type="scientific">freshwater metagenome</name>
    <dbReference type="NCBI Taxonomy" id="449393"/>
    <lineage>
        <taxon>unclassified sequences</taxon>
        <taxon>metagenomes</taxon>
        <taxon>ecological metagenomes</taxon>
    </lineage>
</organism>
<proteinExistence type="predicted"/>
<evidence type="ECO:0000313" key="1">
    <source>
        <dbReference type="EMBL" id="CAB4909829.1"/>
    </source>
</evidence>